<protein>
    <submittedName>
        <fullName evidence="1">Uncharacterized protein</fullName>
    </submittedName>
</protein>
<reference evidence="1 2" key="1">
    <citation type="submission" date="2014-06" db="EMBL/GenBank/DDBJ databases">
        <authorList>
            <consortium name="DOE Joint Genome Institute"/>
            <person name="Kuo A."/>
            <person name="Kohler A."/>
            <person name="Nagy L.G."/>
            <person name="Floudas D."/>
            <person name="Copeland A."/>
            <person name="Barry K.W."/>
            <person name="Cichocki N."/>
            <person name="Veneault-Fourrey C."/>
            <person name="LaButti K."/>
            <person name="Lindquist E.A."/>
            <person name="Lipzen A."/>
            <person name="Lundell T."/>
            <person name="Morin E."/>
            <person name="Murat C."/>
            <person name="Sun H."/>
            <person name="Tunlid A."/>
            <person name="Henrissat B."/>
            <person name="Grigoriev I.V."/>
            <person name="Hibbett D.S."/>
            <person name="Martin F."/>
            <person name="Nordberg H.P."/>
            <person name="Cantor M.N."/>
            <person name="Hua S.X."/>
        </authorList>
    </citation>
    <scope>NUCLEOTIDE SEQUENCE [LARGE SCALE GENOMIC DNA]</scope>
    <source>
        <strain evidence="1 2">ATCC 200175</strain>
    </source>
</reference>
<proteinExistence type="predicted"/>
<reference evidence="2" key="2">
    <citation type="submission" date="2015-01" db="EMBL/GenBank/DDBJ databases">
        <title>Evolutionary Origins and Diversification of the Mycorrhizal Mutualists.</title>
        <authorList>
            <consortium name="DOE Joint Genome Institute"/>
            <consortium name="Mycorrhizal Genomics Consortium"/>
            <person name="Kohler A."/>
            <person name="Kuo A."/>
            <person name="Nagy L.G."/>
            <person name="Floudas D."/>
            <person name="Copeland A."/>
            <person name="Barry K.W."/>
            <person name="Cichocki N."/>
            <person name="Veneault-Fourrey C."/>
            <person name="LaButti K."/>
            <person name="Lindquist E.A."/>
            <person name="Lipzen A."/>
            <person name="Lundell T."/>
            <person name="Morin E."/>
            <person name="Murat C."/>
            <person name="Riley R."/>
            <person name="Ohm R."/>
            <person name="Sun H."/>
            <person name="Tunlid A."/>
            <person name="Henrissat B."/>
            <person name="Grigoriev I.V."/>
            <person name="Hibbett D.S."/>
            <person name="Martin F."/>
        </authorList>
    </citation>
    <scope>NUCLEOTIDE SEQUENCE [LARGE SCALE GENOMIC DNA]</scope>
    <source>
        <strain evidence="2">ATCC 200175</strain>
    </source>
</reference>
<dbReference type="Proteomes" id="UP000053647">
    <property type="component" value="Unassembled WGS sequence"/>
</dbReference>
<dbReference type="EMBL" id="KN819342">
    <property type="protein sequence ID" value="KIJ14501.1"/>
    <property type="molecule type" value="Genomic_DNA"/>
</dbReference>
<accession>A0A0C9U5M6</accession>
<organism evidence="1 2">
    <name type="scientific">Paxillus involutus ATCC 200175</name>
    <dbReference type="NCBI Taxonomy" id="664439"/>
    <lineage>
        <taxon>Eukaryota</taxon>
        <taxon>Fungi</taxon>
        <taxon>Dikarya</taxon>
        <taxon>Basidiomycota</taxon>
        <taxon>Agaricomycotina</taxon>
        <taxon>Agaricomycetes</taxon>
        <taxon>Agaricomycetidae</taxon>
        <taxon>Boletales</taxon>
        <taxon>Paxilineae</taxon>
        <taxon>Paxillaceae</taxon>
        <taxon>Paxillus</taxon>
    </lineage>
</organism>
<name>A0A0C9U5M6_PAXIN</name>
<dbReference type="AlphaFoldDB" id="A0A0C9U5M6"/>
<gene>
    <name evidence="1" type="ORF">PAXINDRAFT_12599</name>
</gene>
<sequence length="185" mass="20632">MSNIPTLMTASIHTFSPLLATDGFRQTGTSNDSRMAHQHRLQSATSSKAVLALVPANYHELLRDSLMRYATISKWQAHKAAGSLPSHLKSKVPDVHLTKGYLETADSASTQSSFIKKHQQFCKDLLNDLIKAKKDKIMFLERVLTPQAIFERDADTIKKFTEILVTKTKLPILKADDKGNLELNG</sequence>
<dbReference type="HOGENOM" id="CLU_1461771_0_0_1"/>
<evidence type="ECO:0000313" key="2">
    <source>
        <dbReference type="Proteomes" id="UP000053647"/>
    </source>
</evidence>
<keyword evidence="2" id="KW-1185">Reference proteome</keyword>
<dbReference type="OrthoDB" id="3252737at2759"/>
<evidence type="ECO:0000313" key="1">
    <source>
        <dbReference type="EMBL" id="KIJ14501.1"/>
    </source>
</evidence>